<gene>
    <name evidence="1" type="ORF">ACFO0D_05375</name>
</gene>
<sequence>MSVGTLVILNGTTSAGKSSVQRALMDLADEPWLAAGVDHFWRFIFGKYNGLTPPADQGFHWIGRFEGDTLYVDDLRTGPVGDRFFTGMHHAIRAFLNAGLNVVADHCLWDQRLVEQCAAVFSDVDAWMVGLHPPLEVSETWERQRTDKQILGMSRAVQRLMDGTQVEYDLTFDTSRFSPQACATEILQAVQGRPPEALRRMAASGDTASRTGAPG</sequence>
<name>A0ABV9I6Q7_9DEIO</name>
<evidence type="ECO:0000313" key="1">
    <source>
        <dbReference type="EMBL" id="MFC4637767.1"/>
    </source>
</evidence>
<evidence type="ECO:0000313" key="2">
    <source>
        <dbReference type="Proteomes" id="UP001595952"/>
    </source>
</evidence>
<protein>
    <submittedName>
        <fullName evidence="1">Chloramphenicol phosphotransferase CPT family protein</fullName>
    </submittedName>
</protein>
<dbReference type="InterPro" id="IPR027417">
    <property type="entry name" value="P-loop_NTPase"/>
</dbReference>
<dbReference type="SUPFAM" id="SSF52540">
    <property type="entry name" value="P-loop containing nucleoside triphosphate hydrolases"/>
    <property type="match status" value="1"/>
</dbReference>
<organism evidence="1 2">
    <name type="scientific">Deinococcus hohokamensis</name>
    <dbReference type="NCBI Taxonomy" id="309883"/>
    <lineage>
        <taxon>Bacteria</taxon>
        <taxon>Thermotogati</taxon>
        <taxon>Deinococcota</taxon>
        <taxon>Deinococci</taxon>
        <taxon>Deinococcales</taxon>
        <taxon>Deinococcaceae</taxon>
        <taxon>Deinococcus</taxon>
    </lineage>
</organism>
<proteinExistence type="predicted"/>
<dbReference type="RefSeq" id="WP_380060800.1">
    <property type="nucleotide sequence ID" value="NZ_JBHSEI010000002.1"/>
</dbReference>
<keyword evidence="2" id="KW-1185">Reference proteome</keyword>
<dbReference type="InterPro" id="IPR012853">
    <property type="entry name" value="CPT"/>
</dbReference>
<dbReference type="Proteomes" id="UP001595952">
    <property type="component" value="Unassembled WGS sequence"/>
</dbReference>
<dbReference type="Gene3D" id="3.40.50.300">
    <property type="entry name" value="P-loop containing nucleotide triphosphate hydrolases"/>
    <property type="match status" value="1"/>
</dbReference>
<dbReference type="PIRSF" id="PIRSF007531">
    <property type="entry name" value="CPT"/>
    <property type="match status" value="1"/>
</dbReference>
<comment type="caution">
    <text evidence="1">The sequence shown here is derived from an EMBL/GenBank/DDBJ whole genome shotgun (WGS) entry which is preliminary data.</text>
</comment>
<dbReference type="Pfam" id="PF07931">
    <property type="entry name" value="CPT"/>
    <property type="match status" value="1"/>
</dbReference>
<accession>A0ABV9I6Q7</accession>
<reference evidence="2" key="1">
    <citation type="journal article" date="2019" name="Int. J. Syst. Evol. Microbiol.">
        <title>The Global Catalogue of Microorganisms (GCM) 10K type strain sequencing project: providing services to taxonomists for standard genome sequencing and annotation.</title>
        <authorList>
            <consortium name="The Broad Institute Genomics Platform"/>
            <consortium name="The Broad Institute Genome Sequencing Center for Infectious Disease"/>
            <person name="Wu L."/>
            <person name="Ma J."/>
        </authorList>
    </citation>
    <scope>NUCLEOTIDE SEQUENCE [LARGE SCALE GENOMIC DNA]</scope>
    <source>
        <strain evidence="2">CCUG 55995</strain>
    </source>
</reference>
<dbReference type="EMBL" id="JBHSEI010000002">
    <property type="protein sequence ID" value="MFC4637767.1"/>
    <property type="molecule type" value="Genomic_DNA"/>
</dbReference>